<dbReference type="RefSeq" id="WP_039477779.1">
    <property type="nucleotide sequence ID" value="NZ_JSYN01000018.1"/>
</dbReference>
<evidence type="ECO:0000256" key="1">
    <source>
        <dbReference type="SAM" id="Phobius"/>
    </source>
</evidence>
<reference evidence="2 3" key="1">
    <citation type="submission" date="2014-10" db="EMBL/GenBank/DDBJ databases">
        <title>Pedobacter Kyungheensis.</title>
        <authorList>
            <person name="Anderson B.M."/>
            <person name="Newman J.D."/>
        </authorList>
    </citation>
    <scope>NUCLEOTIDE SEQUENCE [LARGE SCALE GENOMIC DNA]</scope>
    <source>
        <strain evidence="2 3">KACC 16221</strain>
    </source>
</reference>
<accession>A0A0C1FY29</accession>
<dbReference type="AlphaFoldDB" id="A0A0C1FY29"/>
<evidence type="ECO:0008006" key="4">
    <source>
        <dbReference type="Google" id="ProtNLM"/>
    </source>
</evidence>
<dbReference type="Proteomes" id="UP000031246">
    <property type="component" value="Unassembled WGS sequence"/>
</dbReference>
<feature type="transmembrane region" description="Helical" evidence="1">
    <location>
        <begin position="43"/>
        <end position="63"/>
    </location>
</feature>
<organism evidence="2 3">
    <name type="scientific">Pedobacter kyungheensis</name>
    <dbReference type="NCBI Taxonomy" id="1069985"/>
    <lineage>
        <taxon>Bacteria</taxon>
        <taxon>Pseudomonadati</taxon>
        <taxon>Bacteroidota</taxon>
        <taxon>Sphingobacteriia</taxon>
        <taxon>Sphingobacteriales</taxon>
        <taxon>Sphingobacteriaceae</taxon>
        <taxon>Pedobacter</taxon>
    </lineage>
</organism>
<keyword evidence="3" id="KW-1185">Reference proteome</keyword>
<proteinExistence type="predicted"/>
<sequence length="175" mass="20108">MHAYKLKYHKNNVMLIAMIGSPLLFISLVMYCIFGLFTSLSEAMMLMFVSLSIISMALMLFWVAKTQIFVHSEVLIGDDGIGFKLKSTSLLYRRTDFFSGWENVSRVTEMLDNNNGGYYYQIEFKNPNFVANFNPAKDLEAEADRFFSELDHYQKNYQIGSQLPLSGKLQPSNSF</sequence>
<gene>
    <name evidence="2" type="ORF">OC25_15505</name>
</gene>
<protein>
    <recommendedName>
        <fullName evidence="4">YcxB-like protein domain-containing protein</fullName>
    </recommendedName>
</protein>
<evidence type="ECO:0000313" key="3">
    <source>
        <dbReference type="Proteomes" id="UP000031246"/>
    </source>
</evidence>
<dbReference type="OrthoDB" id="765124at2"/>
<feature type="transmembrane region" description="Helical" evidence="1">
    <location>
        <begin position="12"/>
        <end position="37"/>
    </location>
</feature>
<keyword evidence="1" id="KW-0472">Membrane</keyword>
<comment type="caution">
    <text evidence="2">The sequence shown here is derived from an EMBL/GenBank/DDBJ whole genome shotgun (WGS) entry which is preliminary data.</text>
</comment>
<keyword evidence="1" id="KW-1133">Transmembrane helix</keyword>
<evidence type="ECO:0000313" key="2">
    <source>
        <dbReference type="EMBL" id="KIA92794.1"/>
    </source>
</evidence>
<dbReference type="EMBL" id="JSYN01000018">
    <property type="protein sequence ID" value="KIA92794.1"/>
    <property type="molecule type" value="Genomic_DNA"/>
</dbReference>
<name>A0A0C1FY29_9SPHI</name>
<keyword evidence="1" id="KW-0812">Transmembrane</keyword>